<feature type="domain" description="Helicase ATP-binding" evidence="5">
    <location>
        <begin position="20"/>
        <end position="282"/>
    </location>
</feature>
<gene>
    <name evidence="6" type="ORF">BW247_10420</name>
</gene>
<keyword evidence="3" id="KW-0067">ATP-binding</keyword>
<protein>
    <submittedName>
        <fullName evidence="6">Helicase</fullName>
    </submittedName>
</protein>
<dbReference type="RefSeq" id="WP_076837089.1">
    <property type="nucleotide sequence ID" value="NZ_CP019434.1"/>
</dbReference>
<dbReference type="InterPro" id="IPR014013">
    <property type="entry name" value="Helic_SF1/SF2_ATP-bd_DinG/Rad3"/>
</dbReference>
<evidence type="ECO:0000313" key="7">
    <source>
        <dbReference type="Proteomes" id="UP000243807"/>
    </source>
</evidence>
<dbReference type="Proteomes" id="UP000243807">
    <property type="component" value="Chromosome"/>
</dbReference>
<evidence type="ECO:0000256" key="3">
    <source>
        <dbReference type="ARBA" id="ARBA00022840"/>
    </source>
</evidence>
<keyword evidence="6" id="KW-0347">Helicase</keyword>
<dbReference type="KEGG" id="afy:BW247_10420"/>
<dbReference type="InterPro" id="IPR006555">
    <property type="entry name" value="ATP-dep_Helicase_C"/>
</dbReference>
<evidence type="ECO:0000256" key="4">
    <source>
        <dbReference type="ARBA" id="ARBA00038058"/>
    </source>
</evidence>
<evidence type="ECO:0000259" key="5">
    <source>
        <dbReference type="PROSITE" id="PS51193"/>
    </source>
</evidence>
<keyword evidence="2" id="KW-0378">Hydrolase</keyword>
<dbReference type="Pfam" id="PF13307">
    <property type="entry name" value="Helicase_C_2"/>
    <property type="match status" value="1"/>
</dbReference>
<sequence length="654" mass="70507">MSQATPLVERVRGVFAADGPLTETLSGFVPRVQQVEMAAAVAEALTDNETLVVEAGTGVGKTFAYLLPALASGGKVIVSTGTKNLQDQLFRKDLPVVRRALRREARCTLLKGRSNYLCRYRLRQYVEFSAGREVEDAAQLRLVDAWSRRTPDGDTAGLASVPEQASIWPKVTSTAENCLGQECPDIGDCHVLQARRAAQEADVVVINHHLFFADLALKEEGFGEILPSANAFILDEAHQLPEVASNFFGMKVSSRVLSELARDTVAASINEAPDQPELRDLARDLEFAVRGIRSVLAHGASRQAWDALAAREEVTAALDELGTALQGLQAALAAVAERGRALQAVERRARAAQERLARFLEPDVEAVRWCETHTRSFSLNLTPLDIAGTFAKHKARYPAAWVFTSATLAVGDDFTHFNAQLGLASPRSLLLGSPFDYARQALIYRPQGLPQPNTPGYTQAVVAAALPIIEANSGGTFLLFTSHRALQAAAGLLAHKTERLLLVQGGASRRELLEQFREAGNAVLLGAQSFWEGVDVQGDALACVVMDKLPFAAPDDPLLKARSDALRAKGGNPFRDVQLPRAVIAFKQGVGRLIRDIHDRGVLIVCDPRLDQGSYGSVFRNSLPAAAPVTRDEAEAVAFFAGVAADERSAGGVM</sequence>
<dbReference type="InterPro" id="IPR045028">
    <property type="entry name" value="DinG/Rad3-like"/>
</dbReference>
<accession>A0A1P8UI00</accession>
<dbReference type="STRING" id="1765967.BW247_10420"/>
<dbReference type="PANTHER" id="PTHR11472:SF34">
    <property type="entry name" value="REGULATOR OF TELOMERE ELONGATION HELICASE 1"/>
    <property type="match status" value="1"/>
</dbReference>
<dbReference type="GO" id="GO:0003678">
    <property type="term" value="F:DNA helicase activity"/>
    <property type="evidence" value="ECO:0007669"/>
    <property type="project" value="TreeGrafter"/>
</dbReference>
<dbReference type="AlphaFoldDB" id="A0A1P8UI00"/>
<name>A0A1P8UI00_9GAMM</name>
<comment type="similarity">
    <text evidence="4">Belongs to the helicase family. DinG subfamily.</text>
</comment>
<dbReference type="PANTHER" id="PTHR11472">
    <property type="entry name" value="DNA REPAIR DEAD HELICASE RAD3/XP-D SUBFAMILY MEMBER"/>
    <property type="match status" value="1"/>
</dbReference>
<keyword evidence="1" id="KW-0547">Nucleotide-binding</keyword>
<evidence type="ECO:0000256" key="1">
    <source>
        <dbReference type="ARBA" id="ARBA00022741"/>
    </source>
</evidence>
<dbReference type="GO" id="GO:0006281">
    <property type="term" value="P:DNA repair"/>
    <property type="evidence" value="ECO:0007669"/>
    <property type="project" value="TreeGrafter"/>
</dbReference>
<evidence type="ECO:0000313" key="6">
    <source>
        <dbReference type="EMBL" id="APZ43449.1"/>
    </source>
</evidence>
<proteinExistence type="inferred from homology"/>
<organism evidence="6 7">
    <name type="scientific">Acidihalobacter ferrooxydans</name>
    <dbReference type="NCBI Taxonomy" id="1765967"/>
    <lineage>
        <taxon>Bacteria</taxon>
        <taxon>Pseudomonadati</taxon>
        <taxon>Pseudomonadota</taxon>
        <taxon>Gammaproteobacteria</taxon>
        <taxon>Chromatiales</taxon>
        <taxon>Ectothiorhodospiraceae</taxon>
        <taxon>Acidihalobacter</taxon>
    </lineage>
</organism>
<keyword evidence="7" id="KW-1185">Reference proteome</keyword>
<dbReference type="SUPFAM" id="SSF52540">
    <property type="entry name" value="P-loop containing nucleoside triphosphate hydrolases"/>
    <property type="match status" value="1"/>
</dbReference>
<dbReference type="Gene3D" id="3.40.50.300">
    <property type="entry name" value="P-loop containing nucleotide triphosphate hydrolases"/>
    <property type="match status" value="2"/>
</dbReference>
<dbReference type="GO" id="GO:0016818">
    <property type="term" value="F:hydrolase activity, acting on acid anhydrides, in phosphorus-containing anhydrides"/>
    <property type="evidence" value="ECO:0007669"/>
    <property type="project" value="InterPro"/>
</dbReference>
<dbReference type="Pfam" id="PF00270">
    <property type="entry name" value="DEAD"/>
    <property type="match status" value="1"/>
</dbReference>
<dbReference type="PROSITE" id="PS51193">
    <property type="entry name" value="HELICASE_ATP_BIND_2"/>
    <property type="match status" value="1"/>
</dbReference>
<dbReference type="InterPro" id="IPR011545">
    <property type="entry name" value="DEAD/DEAH_box_helicase_dom"/>
</dbReference>
<reference evidence="6 7" key="1">
    <citation type="submission" date="2017-01" db="EMBL/GenBank/DDBJ databases">
        <title>Draft sequence of Acidihalobacter ferrooxidans strain DSM 14175 (strain V8).</title>
        <authorList>
            <person name="Khaleque H.N."/>
            <person name="Ramsay J.P."/>
            <person name="Murphy R.J.T."/>
            <person name="Kaksonen A.H."/>
            <person name="Boxall N.J."/>
            <person name="Watkin E.L.J."/>
        </authorList>
    </citation>
    <scope>NUCLEOTIDE SEQUENCE [LARGE SCALE GENOMIC DNA]</scope>
    <source>
        <strain evidence="6 7">V8</strain>
    </source>
</reference>
<dbReference type="OrthoDB" id="9805194at2"/>
<evidence type="ECO:0000256" key="2">
    <source>
        <dbReference type="ARBA" id="ARBA00022801"/>
    </source>
</evidence>
<dbReference type="GO" id="GO:0003676">
    <property type="term" value="F:nucleic acid binding"/>
    <property type="evidence" value="ECO:0007669"/>
    <property type="project" value="InterPro"/>
</dbReference>
<dbReference type="EMBL" id="CP019434">
    <property type="protein sequence ID" value="APZ43449.1"/>
    <property type="molecule type" value="Genomic_DNA"/>
</dbReference>
<dbReference type="InterPro" id="IPR027417">
    <property type="entry name" value="P-loop_NTPase"/>
</dbReference>
<dbReference type="SMART" id="SM00491">
    <property type="entry name" value="HELICc2"/>
    <property type="match status" value="1"/>
</dbReference>
<dbReference type="GO" id="GO:0005524">
    <property type="term" value="F:ATP binding"/>
    <property type="evidence" value="ECO:0007669"/>
    <property type="project" value="UniProtKB-KW"/>
</dbReference>